<sequence length="255" mass="27408">MTALTKTLKPLDGYALALGDDALISSHRLSEWLTYAPDLEEEVALANIALDQLGQARHLLGFAGRSSGLSEDELAYQRVDREYRNSLLAELPNGDFAHTILRLFFFSTYQRLLYAGLTASADGELAAFAAKAAVEVGYHHEYAVSWTLRLGDGTEESHDRAAAALAELWPYTAELFAVDEDVAALAAEGLVPDPESLAGPWSEQVGTVLAQATLGTAPSGTWRPSGGRAGLHTEALGYLLAEMQSVHRAHPGATW</sequence>
<dbReference type="AlphaFoldDB" id="A0A941EUD7"/>
<keyword evidence="2" id="KW-1185">Reference proteome</keyword>
<evidence type="ECO:0000313" key="2">
    <source>
        <dbReference type="Proteomes" id="UP000675781"/>
    </source>
</evidence>
<proteinExistence type="predicted"/>
<dbReference type="GO" id="GO:0097266">
    <property type="term" value="F:phenylacetyl-CoA 1,2-epoxidase activity"/>
    <property type="evidence" value="ECO:0007669"/>
    <property type="project" value="UniProtKB-EC"/>
</dbReference>
<dbReference type="Gene3D" id="1.20.1260.10">
    <property type="match status" value="1"/>
</dbReference>
<dbReference type="NCBIfam" id="TIGR02158">
    <property type="entry name" value="PA_CoA_Oxy3"/>
    <property type="match status" value="1"/>
</dbReference>
<keyword evidence="1" id="KW-0560">Oxidoreductase</keyword>
<name>A0A941EUD7_9ACTN</name>
<dbReference type="PANTHER" id="PTHR30458:SF0">
    <property type="entry name" value="1,2-PHENYLACETYL-COA EPOXIDASE, SUBUNIT C"/>
    <property type="match status" value="1"/>
</dbReference>
<dbReference type="InterPro" id="IPR007814">
    <property type="entry name" value="PaaA_PaaC"/>
</dbReference>
<dbReference type="SUPFAM" id="SSF47240">
    <property type="entry name" value="Ferritin-like"/>
    <property type="match status" value="1"/>
</dbReference>
<dbReference type="InterPro" id="IPR011882">
    <property type="entry name" value="PaaC"/>
</dbReference>
<organism evidence="1 2">
    <name type="scientific">Actinospica durhamensis</name>
    <dbReference type="NCBI Taxonomy" id="1508375"/>
    <lineage>
        <taxon>Bacteria</taxon>
        <taxon>Bacillati</taxon>
        <taxon>Actinomycetota</taxon>
        <taxon>Actinomycetes</taxon>
        <taxon>Catenulisporales</taxon>
        <taxon>Actinospicaceae</taxon>
        <taxon>Actinospica</taxon>
    </lineage>
</organism>
<dbReference type="PANTHER" id="PTHR30458">
    <property type="entry name" value="PHENYLACETIC ACID DEGRADATION PROTEIN PAA"/>
    <property type="match status" value="1"/>
</dbReference>
<dbReference type="Proteomes" id="UP000675781">
    <property type="component" value="Unassembled WGS sequence"/>
</dbReference>
<accession>A0A941EUD7</accession>
<evidence type="ECO:0000313" key="1">
    <source>
        <dbReference type="EMBL" id="MBR7835239.1"/>
    </source>
</evidence>
<reference evidence="1" key="1">
    <citation type="submission" date="2021-04" db="EMBL/GenBank/DDBJ databases">
        <title>Genome based classification of Actinospica acidithermotolerans sp. nov., an actinobacterium isolated from an Indonesian hot spring.</title>
        <authorList>
            <person name="Kusuma A.B."/>
            <person name="Putra K.E."/>
            <person name="Nafisah S."/>
            <person name="Loh J."/>
            <person name="Nouioui I."/>
            <person name="Goodfellow M."/>
        </authorList>
    </citation>
    <scope>NUCLEOTIDE SEQUENCE</scope>
    <source>
        <strain evidence="1">CSCA 57</strain>
    </source>
</reference>
<dbReference type="PIRSF" id="PIRSF037834">
    <property type="entry name" value="PA_CoA_Oase3"/>
    <property type="match status" value="1"/>
</dbReference>
<dbReference type="InterPro" id="IPR012347">
    <property type="entry name" value="Ferritin-like"/>
</dbReference>
<dbReference type="InterPro" id="IPR009078">
    <property type="entry name" value="Ferritin-like_SF"/>
</dbReference>
<dbReference type="InterPro" id="IPR052703">
    <property type="entry name" value="Aromatic_CoA_ox/epox"/>
</dbReference>
<gene>
    <name evidence="1" type="primary">paaC</name>
    <name evidence="1" type="ORF">KDL01_18340</name>
</gene>
<dbReference type="EMBL" id="JAGSOG010000088">
    <property type="protein sequence ID" value="MBR7835239.1"/>
    <property type="molecule type" value="Genomic_DNA"/>
</dbReference>
<comment type="caution">
    <text evidence="1">The sequence shown here is derived from an EMBL/GenBank/DDBJ whole genome shotgun (WGS) entry which is preliminary data.</text>
</comment>
<dbReference type="GO" id="GO:0005829">
    <property type="term" value="C:cytosol"/>
    <property type="evidence" value="ECO:0007669"/>
    <property type="project" value="TreeGrafter"/>
</dbReference>
<protein>
    <submittedName>
        <fullName evidence="1">Phenylacetate-CoA oxygenase subunit PaaC</fullName>
        <ecNumber evidence="1">1.14.13.149</ecNumber>
    </submittedName>
</protein>
<dbReference type="EC" id="1.14.13.149" evidence="1"/>
<dbReference type="GO" id="GO:0010124">
    <property type="term" value="P:phenylacetate catabolic process"/>
    <property type="evidence" value="ECO:0007669"/>
    <property type="project" value="InterPro"/>
</dbReference>
<dbReference type="Pfam" id="PF05138">
    <property type="entry name" value="PaaA_PaaC"/>
    <property type="match status" value="1"/>
</dbReference>